<dbReference type="RefSeq" id="WP_230758374.1">
    <property type="nucleotide sequence ID" value="NZ_JAINWA010000003.1"/>
</dbReference>
<gene>
    <name evidence="1" type="ORF">K7J14_15205</name>
</gene>
<dbReference type="AlphaFoldDB" id="A0AAE3ELH3"/>
<dbReference type="EMBL" id="JAINWA010000003">
    <property type="protein sequence ID" value="MCD1656046.1"/>
    <property type="molecule type" value="Genomic_DNA"/>
</dbReference>
<sequence>MSTSIYWMKKQLLDKLTIKITSENTGEFTFEGNKMILYCPTTDEYEITSKVIFKASQLNADILAYPTQWCRATREAVEYGRSLGIKVIPFGKFISDYGNS</sequence>
<dbReference type="Proteomes" id="UP001198163">
    <property type="component" value="Unassembled WGS sequence"/>
</dbReference>
<name>A0AAE3ELH3_9SPIR</name>
<proteinExistence type="predicted"/>
<evidence type="ECO:0000313" key="2">
    <source>
        <dbReference type="Proteomes" id="UP001198163"/>
    </source>
</evidence>
<reference evidence="1" key="1">
    <citation type="submission" date="2021-08" db="EMBL/GenBank/DDBJ databases">
        <title>Comparative analyses of Brucepasteria parasyntrophica and Teretinema zuelzerae.</title>
        <authorList>
            <person name="Song Y."/>
            <person name="Brune A."/>
        </authorList>
    </citation>
    <scope>NUCLEOTIDE SEQUENCE</scope>
    <source>
        <strain evidence="1">DSM 1903</strain>
    </source>
</reference>
<accession>A0AAE3ELH3</accession>
<comment type="caution">
    <text evidence="1">The sequence shown here is derived from an EMBL/GenBank/DDBJ whole genome shotgun (WGS) entry which is preliminary data.</text>
</comment>
<organism evidence="1 2">
    <name type="scientific">Teretinema zuelzerae</name>
    <dbReference type="NCBI Taxonomy" id="156"/>
    <lineage>
        <taxon>Bacteria</taxon>
        <taxon>Pseudomonadati</taxon>
        <taxon>Spirochaetota</taxon>
        <taxon>Spirochaetia</taxon>
        <taxon>Spirochaetales</taxon>
        <taxon>Treponemataceae</taxon>
        <taxon>Teretinema</taxon>
    </lineage>
</organism>
<evidence type="ECO:0000313" key="1">
    <source>
        <dbReference type="EMBL" id="MCD1656046.1"/>
    </source>
</evidence>
<protein>
    <submittedName>
        <fullName evidence="1">Uncharacterized protein</fullName>
    </submittedName>
</protein>
<keyword evidence="2" id="KW-1185">Reference proteome</keyword>